<accession>A0A160PJV7</accession>
<dbReference type="AlphaFoldDB" id="A0A160PJV7"/>
<sequence>MLTDAQHLALKKLRDHGGEGVIDKHGKVVASGERLLGLEPVTWLRLITTGHIEVRGDLRIGITAKGRDALAAAPGLKVNPHGIQGSSHQQPARHAGAE</sequence>
<dbReference type="EMBL" id="AP014809">
    <property type="protein sequence ID" value="BAU93334.1"/>
    <property type="molecule type" value="Genomic_DNA"/>
</dbReference>
<protein>
    <submittedName>
        <fullName evidence="2">Uncharacterized protein</fullName>
    </submittedName>
</protein>
<dbReference type="RefSeq" id="WP_096487083.1">
    <property type="nucleotide sequence ID" value="NZ_AP014809.1"/>
</dbReference>
<reference evidence="2 3" key="1">
    <citation type="journal article" date="2016" name="Genome Announc.">
        <title>Complete Genome Sequence of Methylobacterium populi P-1M, Isolated from Pink-Pigmented Household Biofilm.</title>
        <authorList>
            <person name="Morohoshi T."/>
            <person name="Ikeda T."/>
        </authorList>
    </citation>
    <scope>NUCLEOTIDE SEQUENCE [LARGE SCALE GENOMIC DNA]</scope>
    <source>
        <strain evidence="2 3">P-1M</strain>
    </source>
</reference>
<evidence type="ECO:0000256" key="1">
    <source>
        <dbReference type="SAM" id="MobiDB-lite"/>
    </source>
</evidence>
<dbReference type="Proteomes" id="UP000218288">
    <property type="component" value="Chromosome"/>
</dbReference>
<evidence type="ECO:0000313" key="3">
    <source>
        <dbReference type="Proteomes" id="UP000218288"/>
    </source>
</evidence>
<name>A0A160PJV7_9HYPH</name>
<gene>
    <name evidence="2" type="ORF">MPPM_4729</name>
</gene>
<proteinExistence type="predicted"/>
<evidence type="ECO:0000313" key="2">
    <source>
        <dbReference type="EMBL" id="BAU93334.1"/>
    </source>
</evidence>
<organism evidence="2 3">
    <name type="scientific">Methylorubrum populi</name>
    <dbReference type="NCBI Taxonomy" id="223967"/>
    <lineage>
        <taxon>Bacteria</taxon>
        <taxon>Pseudomonadati</taxon>
        <taxon>Pseudomonadota</taxon>
        <taxon>Alphaproteobacteria</taxon>
        <taxon>Hyphomicrobiales</taxon>
        <taxon>Methylobacteriaceae</taxon>
        <taxon>Methylorubrum</taxon>
    </lineage>
</organism>
<feature type="region of interest" description="Disordered" evidence="1">
    <location>
        <begin position="76"/>
        <end position="98"/>
    </location>
</feature>